<dbReference type="CDD" id="cd01948">
    <property type="entry name" value="EAL"/>
    <property type="match status" value="1"/>
</dbReference>
<reference evidence="2 3" key="1">
    <citation type="submission" date="2018-06" db="EMBL/GenBank/DDBJ databases">
        <authorList>
            <consortium name="Pathogen Informatics"/>
            <person name="Doyle S."/>
        </authorList>
    </citation>
    <scope>NUCLEOTIDE SEQUENCE [LARGE SCALE GENOMIC DNA]</scope>
    <source>
        <strain evidence="2 3">NCTC13316</strain>
    </source>
</reference>
<dbReference type="InterPro" id="IPR050706">
    <property type="entry name" value="Cyclic-di-GMP_PDE-like"/>
</dbReference>
<dbReference type="InterPro" id="IPR001633">
    <property type="entry name" value="EAL_dom"/>
</dbReference>
<dbReference type="InterPro" id="IPR035919">
    <property type="entry name" value="EAL_sf"/>
</dbReference>
<dbReference type="Pfam" id="PF00563">
    <property type="entry name" value="EAL"/>
    <property type="match status" value="1"/>
</dbReference>
<dbReference type="RefSeq" id="WP_242604668.1">
    <property type="nucleotide sequence ID" value="NZ_CAAAHP010000002.1"/>
</dbReference>
<name>A0A378JKV1_9GAMM</name>
<protein>
    <submittedName>
        <fullName evidence="2">Signal transduction protein (EAL/GGDEF domain protein)</fullName>
    </submittedName>
</protein>
<dbReference type="SMART" id="SM00052">
    <property type="entry name" value="EAL"/>
    <property type="match status" value="1"/>
</dbReference>
<dbReference type="PANTHER" id="PTHR33121:SF15">
    <property type="entry name" value="BLUE LIGHT- AND TEMPERATURE-REGULATED ANTIREPRESSOR BLUF"/>
    <property type="match status" value="1"/>
</dbReference>
<dbReference type="Proteomes" id="UP000254794">
    <property type="component" value="Unassembled WGS sequence"/>
</dbReference>
<dbReference type="PANTHER" id="PTHR33121">
    <property type="entry name" value="CYCLIC DI-GMP PHOSPHODIESTERASE PDEF"/>
    <property type="match status" value="1"/>
</dbReference>
<dbReference type="SUPFAM" id="SSF141868">
    <property type="entry name" value="EAL domain-like"/>
    <property type="match status" value="1"/>
</dbReference>
<sequence length="233" mass="26241">MTQKVNFSYAYQPIVDVINRVAYSYEALIRGPNNEPPTIIFAQVSRISLPDFDQQAREFAIKLAVQLGLTCNINLNFLPNSLSAGSYIDKTLDALNENNLNPDQLIIEVPESEIIHHQQDFLYSVRQCRSKGIRIAIDDFGAGYSGLNLLLNLQPDLIKLDMQLIRKIDANRSRQAVVKAILEVCRELNIKIIAEGVENLSEYEWLAKEGISLFQGYLLSKPGFQSLPAITFP</sequence>
<dbReference type="PROSITE" id="PS50883">
    <property type="entry name" value="EAL"/>
    <property type="match status" value="1"/>
</dbReference>
<evidence type="ECO:0000313" key="2">
    <source>
        <dbReference type="EMBL" id="STX51956.1"/>
    </source>
</evidence>
<dbReference type="EMBL" id="UGOD01000001">
    <property type="protein sequence ID" value="STX51956.1"/>
    <property type="molecule type" value="Genomic_DNA"/>
</dbReference>
<proteinExistence type="predicted"/>
<dbReference type="AlphaFoldDB" id="A0A378JKV1"/>
<keyword evidence="3" id="KW-1185">Reference proteome</keyword>
<feature type="domain" description="EAL" evidence="1">
    <location>
        <begin position="1"/>
        <end position="233"/>
    </location>
</feature>
<evidence type="ECO:0000313" key="3">
    <source>
        <dbReference type="Proteomes" id="UP000254794"/>
    </source>
</evidence>
<organism evidence="2 3">
    <name type="scientific">Legionella busanensis</name>
    <dbReference type="NCBI Taxonomy" id="190655"/>
    <lineage>
        <taxon>Bacteria</taxon>
        <taxon>Pseudomonadati</taxon>
        <taxon>Pseudomonadota</taxon>
        <taxon>Gammaproteobacteria</taxon>
        <taxon>Legionellales</taxon>
        <taxon>Legionellaceae</taxon>
        <taxon>Legionella</taxon>
    </lineage>
</organism>
<dbReference type="GO" id="GO:0071111">
    <property type="term" value="F:cyclic-guanylate-specific phosphodiesterase activity"/>
    <property type="evidence" value="ECO:0007669"/>
    <property type="project" value="InterPro"/>
</dbReference>
<dbReference type="Gene3D" id="3.20.20.450">
    <property type="entry name" value="EAL domain"/>
    <property type="match status" value="1"/>
</dbReference>
<gene>
    <name evidence="2" type="primary">ycgF_3</name>
    <name evidence="2" type="ORF">NCTC13316_02059</name>
</gene>
<evidence type="ECO:0000259" key="1">
    <source>
        <dbReference type="PROSITE" id="PS50883"/>
    </source>
</evidence>
<accession>A0A378JKV1</accession>